<dbReference type="Pfam" id="PF13041">
    <property type="entry name" value="PPR_2"/>
    <property type="match status" value="1"/>
</dbReference>
<feature type="non-terminal residue" evidence="3">
    <location>
        <position position="150"/>
    </location>
</feature>
<dbReference type="NCBIfam" id="TIGR00756">
    <property type="entry name" value="PPR"/>
    <property type="match status" value="1"/>
</dbReference>
<sequence length="150" mass="16451">MFKISLSHKSFAVNQYVSACSSTGSMDYAISVFAHLQKPNIFVWNSMIKGFVHCHSYQEAISMYKKLLVSSVSATSYTFSSVIKACTQVLGLSLGESIHGQALKLGLNSHVFVGTALIDLYSNCSEVRNARKVFDAMEARDAVTFTTMIS</sequence>
<gene>
    <name evidence="3" type="ORF">AMTR_s00062p00188560</name>
</gene>
<dbReference type="eggNOG" id="KOG4197">
    <property type="taxonomic scope" value="Eukaryota"/>
</dbReference>
<accession>U5D249</accession>
<dbReference type="PANTHER" id="PTHR47926:SF361">
    <property type="entry name" value="PENTACOTRIPEPTIDE-REPEAT REGION OF PRORP DOMAIN-CONTAINING PROTEIN"/>
    <property type="match status" value="1"/>
</dbReference>
<evidence type="ECO:0000256" key="2">
    <source>
        <dbReference type="PROSITE-ProRule" id="PRU00708"/>
    </source>
</evidence>
<dbReference type="EMBL" id="KI392068">
    <property type="protein sequence ID" value="ERN19691.1"/>
    <property type="molecule type" value="Genomic_DNA"/>
</dbReference>
<dbReference type="HOGENOM" id="CLU_002706_21_3_1"/>
<dbReference type="PROSITE" id="PS51375">
    <property type="entry name" value="PPR"/>
    <property type="match status" value="1"/>
</dbReference>
<proteinExistence type="predicted"/>
<dbReference type="Gramene" id="ERN19691">
    <property type="protein sequence ID" value="ERN19691"/>
    <property type="gene ID" value="AMTR_s00062p00188560"/>
</dbReference>
<dbReference type="Pfam" id="PF01535">
    <property type="entry name" value="PPR"/>
    <property type="match status" value="1"/>
</dbReference>
<dbReference type="AlphaFoldDB" id="U5D249"/>
<evidence type="ECO:0000313" key="3">
    <source>
        <dbReference type="EMBL" id="ERN19691.1"/>
    </source>
</evidence>
<keyword evidence="4" id="KW-1185">Reference proteome</keyword>
<dbReference type="OMA" id="HAYAIFK"/>
<dbReference type="PANTHER" id="PTHR47926">
    <property type="entry name" value="PENTATRICOPEPTIDE REPEAT-CONTAINING PROTEIN"/>
    <property type="match status" value="1"/>
</dbReference>
<name>U5D249_AMBTC</name>
<organism evidence="3 4">
    <name type="scientific">Amborella trichopoda</name>
    <dbReference type="NCBI Taxonomy" id="13333"/>
    <lineage>
        <taxon>Eukaryota</taxon>
        <taxon>Viridiplantae</taxon>
        <taxon>Streptophyta</taxon>
        <taxon>Embryophyta</taxon>
        <taxon>Tracheophyta</taxon>
        <taxon>Spermatophyta</taxon>
        <taxon>Magnoliopsida</taxon>
        <taxon>Amborellales</taxon>
        <taxon>Amborellaceae</taxon>
        <taxon>Amborella</taxon>
    </lineage>
</organism>
<feature type="repeat" description="PPR" evidence="2">
    <location>
        <begin position="40"/>
        <end position="74"/>
    </location>
</feature>
<dbReference type="InterPro" id="IPR046960">
    <property type="entry name" value="PPR_At4g14850-like_plant"/>
</dbReference>
<dbReference type="GO" id="GO:0009451">
    <property type="term" value="P:RNA modification"/>
    <property type="evidence" value="ECO:0007669"/>
    <property type="project" value="InterPro"/>
</dbReference>
<reference evidence="4" key="1">
    <citation type="journal article" date="2013" name="Science">
        <title>The Amborella genome and the evolution of flowering plants.</title>
        <authorList>
            <consortium name="Amborella Genome Project"/>
        </authorList>
    </citation>
    <scope>NUCLEOTIDE SEQUENCE [LARGE SCALE GENOMIC DNA]</scope>
</reference>
<dbReference type="InterPro" id="IPR011990">
    <property type="entry name" value="TPR-like_helical_dom_sf"/>
</dbReference>
<dbReference type="Proteomes" id="UP000017836">
    <property type="component" value="Unassembled WGS sequence"/>
</dbReference>
<evidence type="ECO:0008006" key="5">
    <source>
        <dbReference type="Google" id="ProtNLM"/>
    </source>
</evidence>
<dbReference type="InterPro" id="IPR002885">
    <property type="entry name" value="PPR_rpt"/>
</dbReference>
<protein>
    <recommendedName>
        <fullName evidence="5">Pentatricopeptide repeat-containing protein</fullName>
    </recommendedName>
</protein>
<evidence type="ECO:0000313" key="4">
    <source>
        <dbReference type="Proteomes" id="UP000017836"/>
    </source>
</evidence>
<dbReference type="Gene3D" id="1.25.40.10">
    <property type="entry name" value="Tetratricopeptide repeat domain"/>
    <property type="match status" value="2"/>
</dbReference>
<dbReference type="GO" id="GO:0003723">
    <property type="term" value="F:RNA binding"/>
    <property type="evidence" value="ECO:0007669"/>
    <property type="project" value="InterPro"/>
</dbReference>
<evidence type="ECO:0000256" key="1">
    <source>
        <dbReference type="ARBA" id="ARBA00022737"/>
    </source>
</evidence>
<keyword evidence="1" id="KW-0677">Repeat</keyword>